<name>A0ABM4RAY6_BOSIN</name>
<dbReference type="GeneID" id="109575875"/>
<evidence type="ECO:0000256" key="1">
    <source>
        <dbReference type="SAM" id="MobiDB-lite"/>
    </source>
</evidence>
<evidence type="ECO:0000313" key="2">
    <source>
        <dbReference type="Proteomes" id="UP001652663"/>
    </source>
</evidence>
<feature type="compositionally biased region" description="Basic and acidic residues" evidence="1">
    <location>
        <begin position="56"/>
        <end position="66"/>
    </location>
</feature>
<feature type="region of interest" description="Disordered" evidence="1">
    <location>
        <begin position="18"/>
        <end position="106"/>
    </location>
</feature>
<organism evidence="2 3">
    <name type="scientific">Bos indicus</name>
    <name type="common">Zebu</name>
    <dbReference type="NCBI Taxonomy" id="9915"/>
    <lineage>
        <taxon>Eukaryota</taxon>
        <taxon>Metazoa</taxon>
        <taxon>Chordata</taxon>
        <taxon>Craniata</taxon>
        <taxon>Vertebrata</taxon>
        <taxon>Euteleostomi</taxon>
        <taxon>Mammalia</taxon>
        <taxon>Eutheria</taxon>
        <taxon>Laurasiatheria</taxon>
        <taxon>Artiodactyla</taxon>
        <taxon>Ruminantia</taxon>
        <taxon>Pecora</taxon>
        <taxon>Bovidae</taxon>
        <taxon>Bovinae</taxon>
        <taxon>Bos</taxon>
    </lineage>
</organism>
<keyword evidence="2" id="KW-1185">Reference proteome</keyword>
<sequence>MGIQFCKDGHVCQIVVEDVDETTLLREAKKKKKKKPETPLPQKPEPEPEPDNDDLEKERKRKENVDKTALMSMKVEKKKREKPPPSKPKTSPSKPKALPEKEGEEQKTIKIQAWWRGTTACSTQSMYHSVLVETEAGRAIGEEAIVCAGELYLGKMGSGQATVLGSHVAHPSLLLPFAPSCPNHPSLLVLA</sequence>
<dbReference type="RefSeq" id="XP_070632708.1">
    <property type="nucleotide sequence ID" value="XM_070776607.1"/>
</dbReference>
<proteinExistence type="predicted"/>
<dbReference type="Proteomes" id="UP001652663">
    <property type="component" value="Chromosome 22"/>
</dbReference>
<reference evidence="3" key="1">
    <citation type="submission" date="2025-08" db="UniProtKB">
        <authorList>
            <consortium name="RefSeq"/>
        </authorList>
    </citation>
    <scope>IDENTIFICATION</scope>
    <source>
        <tissue evidence="3">Blood</tissue>
    </source>
</reference>
<accession>A0ABM4RAY6</accession>
<feature type="compositionally biased region" description="Basic and acidic residues" evidence="1">
    <location>
        <begin position="97"/>
        <end position="106"/>
    </location>
</feature>
<gene>
    <name evidence="3" type="primary">IQCF3</name>
</gene>
<protein>
    <submittedName>
        <fullName evidence="3">IQ domain-containing protein F3 isoform X7</fullName>
    </submittedName>
</protein>
<evidence type="ECO:0000313" key="3">
    <source>
        <dbReference type="RefSeq" id="XP_070632708.1"/>
    </source>
</evidence>